<dbReference type="EMBL" id="JAVLET010000004">
    <property type="protein sequence ID" value="KAL0470504.1"/>
    <property type="molecule type" value="Genomic_DNA"/>
</dbReference>
<proteinExistence type="predicted"/>
<keyword evidence="3" id="KW-1185">Reference proteome</keyword>
<feature type="compositionally biased region" description="Basic and acidic residues" evidence="1">
    <location>
        <begin position="472"/>
        <end position="488"/>
    </location>
</feature>
<feature type="compositionally biased region" description="Polar residues" evidence="1">
    <location>
        <begin position="190"/>
        <end position="216"/>
    </location>
</feature>
<name>A0ABR3DCV5_NEUIN</name>
<feature type="compositionally biased region" description="Low complexity" evidence="1">
    <location>
        <begin position="413"/>
        <end position="423"/>
    </location>
</feature>
<feature type="compositionally biased region" description="Low complexity" evidence="1">
    <location>
        <begin position="163"/>
        <end position="173"/>
    </location>
</feature>
<evidence type="ECO:0000313" key="2">
    <source>
        <dbReference type="EMBL" id="KAL0470504.1"/>
    </source>
</evidence>
<evidence type="ECO:0000256" key="1">
    <source>
        <dbReference type="SAM" id="MobiDB-lite"/>
    </source>
</evidence>
<feature type="region of interest" description="Disordered" evidence="1">
    <location>
        <begin position="411"/>
        <end position="503"/>
    </location>
</feature>
<reference evidence="2 3" key="1">
    <citation type="submission" date="2023-09" db="EMBL/GenBank/DDBJ databases">
        <title>Multi-omics analysis of a traditional fermented food reveals byproduct-associated fungal strains for waste-to-food upcycling.</title>
        <authorList>
            <consortium name="Lawrence Berkeley National Laboratory"/>
            <person name="Rekdal V.M."/>
            <person name="Villalobos-Escobedo J.M."/>
            <person name="Rodriguez-Valeron N."/>
            <person name="Garcia M.O."/>
            <person name="Vasquez D.P."/>
            <person name="Damayanti I."/>
            <person name="Sorensen P.M."/>
            <person name="Baidoo E.E."/>
            <person name="De Carvalho A.C."/>
            <person name="Riley R."/>
            <person name="Lipzen A."/>
            <person name="He G."/>
            <person name="Yan M."/>
            <person name="Haridas S."/>
            <person name="Daum C."/>
            <person name="Yoshinaga Y."/>
            <person name="Ng V."/>
            <person name="Grigoriev I.V."/>
            <person name="Munk R."/>
            <person name="Nuraida L."/>
            <person name="Wijaya C.H."/>
            <person name="Morales P.-C."/>
            <person name="Keasling J.D."/>
        </authorList>
    </citation>
    <scope>NUCLEOTIDE SEQUENCE [LARGE SCALE GENOMIC DNA]</scope>
    <source>
        <strain evidence="2 3">FGSC 2613</strain>
    </source>
</reference>
<sequence length="503" mass="55804">MSNADEIPKESKWGNDAHSALCVALAEALIAAGSSPAQKKDLIMAVMKACGLEGFTWESIRHRKMPRWDEQTHIDLMITLYNALQPSITKETQDFVVEAMRSKGHDVGWDSLRPRIAIKMPKWEEIRDDLFRAYIAASGPITPEMQVSIEESMKPYDPSTAGLDPALSSRSSLPPSPQHPTRSIVAGSAIPSSHLNTTNKSNSVTMSSQRSAQRNLTRWDQKTHEDIMLAMFEHFRPTAADMKEIVELLHVQKGHTFTDGALFTITNPQSFALCFHFAKNQAALSLKMEEEDHEAHFYVAKASKPTNWDHDAHLTLLQAVMIEALPSKPQWDRILQRCSSSIMVDSETDKVAETRMTWNHNADKHLIGCVVDEIVPGEETYRKLAARMNTLGYGCTPKAVKQHLQKLRRKEGVSAAVASDSGANTSTPTKGRKRAAPGSGVKKTPGTGRGKKAAAAKTAPLVINSDDEDDIKESPEKKLKTEESKVKDEYDDGVDDYMYPNEI</sequence>
<comment type="caution">
    <text evidence="2">The sequence shown here is derived from an EMBL/GenBank/DDBJ whole genome shotgun (WGS) entry which is preliminary data.</text>
</comment>
<feature type="region of interest" description="Disordered" evidence="1">
    <location>
        <begin position="154"/>
        <end position="217"/>
    </location>
</feature>
<accession>A0ABR3DCV5</accession>
<organism evidence="2 3">
    <name type="scientific">Neurospora intermedia</name>
    <dbReference type="NCBI Taxonomy" id="5142"/>
    <lineage>
        <taxon>Eukaryota</taxon>
        <taxon>Fungi</taxon>
        <taxon>Dikarya</taxon>
        <taxon>Ascomycota</taxon>
        <taxon>Pezizomycotina</taxon>
        <taxon>Sordariomycetes</taxon>
        <taxon>Sordariomycetidae</taxon>
        <taxon>Sordariales</taxon>
        <taxon>Sordariaceae</taxon>
        <taxon>Neurospora</taxon>
    </lineage>
</organism>
<protein>
    <submittedName>
        <fullName evidence="2">Uncharacterized protein</fullName>
    </submittedName>
</protein>
<dbReference type="Proteomes" id="UP001451303">
    <property type="component" value="Unassembled WGS sequence"/>
</dbReference>
<gene>
    <name evidence="2" type="ORF">QR685DRAFT_544174</name>
</gene>
<evidence type="ECO:0000313" key="3">
    <source>
        <dbReference type="Proteomes" id="UP001451303"/>
    </source>
</evidence>